<keyword evidence="2" id="KW-0645">Protease</keyword>
<evidence type="ECO:0000313" key="10">
    <source>
        <dbReference type="Proteomes" id="UP000198757"/>
    </source>
</evidence>
<organism evidence="9 10">
    <name type="scientific">Niabella drilacis (strain DSM 25811 / CCM 8410 / CCUG 62505 / LMG 26954 / E90)</name>
    <dbReference type="NCBI Taxonomy" id="1285928"/>
    <lineage>
        <taxon>Bacteria</taxon>
        <taxon>Pseudomonadati</taxon>
        <taxon>Bacteroidota</taxon>
        <taxon>Chitinophagia</taxon>
        <taxon>Chitinophagales</taxon>
        <taxon>Chitinophagaceae</taxon>
        <taxon>Niabella</taxon>
    </lineage>
</organism>
<evidence type="ECO:0000256" key="1">
    <source>
        <dbReference type="ARBA" id="ARBA00007074"/>
    </source>
</evidence>
<dbReference type="SUPFAM" id="SSF54001">
    <property type="entry name" value="Cysteine proteinases"/>
    <property type="match status" value="1"/>
</dbReference>
<protein>
    <submittedName>
        <fullName evidence="9">Lipoprotein Spr</fullName>
    </submittedName>
</protein>
<evidence type="ECO:0000256" key="5">
    <source>
        <dbReference type="ARBA" id="ARBA00022807"/>
    </source>
</evidence>
<feature type="compositionally biased region" description="Polar residues" evidence="6">
    <location>
        <begin position="38"/>
        <end position="58"/>
    </location>
</feature>
<name>A0A1G6VML7_NIADE</name>
<reference evidence="10" key="1">
    <citation type="submission" date="2016-10" db="EMBL/GenBank/DDBJ databases">
        <authorList>
            <person name="Varghese N."/>
            <person name="Submissions S."/>
        </authorList>
    </citation>
    <scope>NUCLEOTIDE SEQUENCE [LARGE SCALE GENOMIC DNA]</scope>
    <source>
        <strain evidence="10">DSM 25811 / CCM 8410 / LMG 26954 / E90</strain>
    </source>
</reference>
<dbReference type="InterPro" id="IPR052062">
    <property type="entry name" value="Murein_DD/LD_carboxypeptidase"/>
</dbReference>
<proteinExistence type="inferred from homology"/>
<keyword evidence="3 7" id="KW-0732">Signal</keyword>
<dbReference type="GO" id="GO:0008234">
    <property type="term" value="F:cysteine-type peptidase activity"/>
    <property type="evidence" value="ECO:0007669"/>
    <property type="project" value="UniProtKB-KW"/>
</dbReference>
<dbReference type="GO" id="GO:0006508">
    <property type="term" value="P:proteolysis"/>
    <property type="evidence" value="ECO:0007669"/>
    <property type="project" value="UniProtKB-KW"/>
</dbReference>
<evidence type="ECO:0000313" key="9">
    <source>
        <dbReference type="EMBL" id="SDD54653.1"/>
    </source>
</evidence>
<dbReference type="InterPro" id="IPR000064">
    <property type="entry name" value="NLP_P60_dom"/>
</dbReference>
<dbReference type="PROSITE" id="PS51935">
    <property type="entry name" value="NLPC_P60"/>
    <property type="match status" value="1"/>
</dbReference>
<keyword evidence="5" id="KW-0788">Thiol protease</keyword>
<keyword evidence="4" id="KW-0378">Hydrolase</keyword>
<evidence type="ECO:0000259" key="8">
    <source>
        <dbReference type="PROSITE" id="PS51935"/>
    </source>
</evidence>
<feature type="region of interest" description="Disordered" evidence="6">
    <location>
        <begin position="38"/>
        <end position="63"/>
    </location>
</feature>
<dbReference type="PANTHER" id="PTHR47360:SF1">
    <property type="entry name" value="ENDOPEPTIDASE NLPC-RELATED"/>
    <property type="match status" value="1"/>
</dbReference>
<dbReference type="RefSeq" id="WP_090391439.1">
    <property type="nucleotide sequence ID" value="NZ_FMZO01000010.1"/>
</dbReference>
<evidence type="ECO:0000256" key="2">
    <source>
        <dbReference type="ARBA" id="ARBA00022670"/>
    </source>
</evidence>
<comment type="similarity">
    <text evidence="1">Belongs to the peptidase C40 family.</text>
</comment>
<dbReference type="EMBL" id="FMZO01000010">
    <property type="protein sequence ID" value="SDD54653.1"/>
    <property type="molecule type" value="Genomic_DNA"/>
</dbReference>
<feature type="chain" id="PRO_5011574332" evidence="7">
    <location>
        <begin position="24"/>
        <end position="218"/>
    </location>
</feature>
<dbReference type="InterPro" id="IPR038765">
    <property type="entry name" value="Papain-like_cys_pep_sf"/>
</dbReference>
<feature type="domain" description="NlpC/P60" evidence="8">
    <location>
        <begin position="83"/>
        <end position="208"/>
    </location>
</feature>
<dbReference type="Pfam" id="PF00877">
    <property type="entry name" value="NLPC_P60"/>
    <property type="match status" value="1"/>
</dbReference>
<dbReference type="OrthoDB" id="9807055at2"/>
<evidence type="ECO:0000256" key="4">
    <source>
        <dbReference type="ARBA" id="ARBA00022801"/>
    </source>
</evidence>
<accession>A0A1G6VML7</accession>
<dbReference type="PROSITE" id="PS51257">
    <property type="entry name" value="PROKAR_LIPOPROTEIN"/>
    <property type="match status" value="1"/>
</dbReference>
<dbReference type="Gene3D" id="3.90.1720.10">
    <property type="entry name" value="endopeptidase domain like (from Nostoc punctiforme)"/>
    <property type="match status" value="1"/>
</dbReference>
<evidence type="ECO:0000256" key="6">
    <source>
        <dbReference type="SAM" id="MobiDB-lite"/>
    </source>
</evidence>
<dbReference type="STRING" id="1285928.SAMN04487894_11078"/>
<evidence type="ECO:0000256" key="3">
    <source>
        <dbReference type="ARBA" id="ARBA00022729"/>
    </source>
</evidence>
<keyword evidence="10" id="KW-1185">Reference proteome</keyword>
<dbReference type="PANTHER" id="PTHR47360">
    <property type="entry name" value="MUREIN DD-ENDOPEPTIDASE MEPS/MUREIN LD-CARBOXYPEPTIDASE"/>
    <property type="match status" value="1"/>
</dbReference>
<sequence>MLPRKIFGTLLITLILCSCTLFKKPVAPDYSTSLYINNSRPGRDSSGTTPAMQVSNTGKPALSRSDSLLKDKYAQYLQVPADSITNLRLYRFIDEWLNTPYQWGGTTKRGIDCSALMQRLLAEVYDIYIPRTSYQQYFTDNVERFARWESLAEGDLIFFKTIPGNPITHVGLYLGNGRFVNSASRGVTIESLRKSYWAARYVASGRLIVNKSRKVAKN</sequence>
<evidence type="ECO:0000256" key="7">
    <source>
        <dbReference type="SAM" id="SignalP"/>
    </source>
</evidence>
<dbReference type="AlphaFoldDB" id="A0A1G6VML7"/>
<keyword evidence="9" id="KW-0449">Lipoprotein</keyword>
<feature type="signal peptide" evidence="7">
    <location>
        <begin position="1"/>
        <end position="23"/>
    </location>
</feature>
<dbReference type="Proteomes" id="UP000198757">
    <property type="component" value="Unassembled WGS sequence"/>
</dbReference>
<gene>
    <name evidence="9" type="ORF">SAMN04487894_11078</name>
</gene>